<evidence type="ECO:0000256" key="1">
    <source>
        <dbReference type="SAM" id="Coils"/>
    </source>
</evidence>
<evidence type="ECO:0000313" key="4">
    <source>
        <dbReference type="Proteomes" id="UP001412067"/>
    </source>
</evidence>
<gene>
    <name evidence="3" type="ORF">KSP40_PGU017427</name>
</gene>
<feature type="coiled-coil region" evidence="1">
    <location>
        <begin position="200"/>
        <end position="399"/>
    </location>
</feature>
<dbReference type="EMBL" id="JBBWWR010000007">
    <property type="protein sequence ID" value="KAK8964316.1"/>
    <property type="molecule type" value="Genomic_DNA"/>
</dbReference>
<evidence type="ECO:0000313" key="3">
    <source>
        <dbReference type="EMBL" id="KAK8964316.1"/>
    </source>
</evidence>
<proteinExistence type="predicted"/>
<dbReference type="PANTHER" id="PTHR35480">
    <property type="entry name" value="MATERNAL EFFECT EMBRYO ARREST 22"/>
    <property type="match status" value="1"/>
</dbReference>
<accession>A0ABR2MJZ3</accession>
<protein>
    <submittedName>
        <fullName evidence="3">Uncharacterized protein</fullName>
    </submittedName>
</protein>
<name>A0ABR2MJZ3_9ASPA</name>
<comment type="caution">
    <text evidence="3">The sequence shown here is derived from an EMBL/GenBank/DDBJ whole genome shotgun (WGS) entry which is preliminary data.</text>
</comment>
<sequence length="409" mass="47791">MDGESRVCKENQKRLNEIGKRRWKNYRSRTPTGQSSSSSGKKSGSYRWCVGFLVGRRRRLREDAAVASMLGRDDLQVDEGGASDFSLGKRSGRCSDCARGRWLSLRKKLGVGISPMRRTCAAESRKNRDVEKKRRQIEQQNNDRIKLASINKELETQIQDMKVKISSAECTRCLNSNYEDEIGTLKAHIIAGKEEIKSLKDFLEKERRKSDCERKRFESEKSKATENLKLLTNEKKKGEECIRLLVSEKKKVEDIQISLEKSKIEAKEMREKLSAEIAKAHDEKKQIELKAYGEKKRSESERKKIEEQKMLIEEERKKAIDIKSHTDHLTQILDEERRKREEVQKKLEDVSAISTSWDRERNVFKTLKAAELKHLKERLKLQRKRVKHAERVAKQEKSEKMLWCRKLIS</sequence>
<feature type="coiled-coil region" evidence="1">
    <location>
        <begin position="120"/>
        <end position="171"/>
    </location>
</feature>
<reference evidence="3 4" key="1">
    <citation type="journal article" date="2022" name="Nat. Plants">
        <title>Genomes of leafy and leafless Platanthera orchids illuminate the evolution of mycoheterotrophy.</title>
        <authorList>
            <person name="Li M.H."/>
            <person name="Liu K.W."/>
            <person name="Li Z."/>
            <person name="Lu H.C."/>
            <person name="Ye Q.L."/>
            <person name="Zhang D."/>
            <person name="Wang J.Y."/>
            <person name="Li Y.F."/>
            <person name="Zhong Z.M."/>
            <person name="Liu X."/>
            <person name="Yu X."/>
            <person name="Liu D.K."/>
            <person name="Tu X.D."/>
            <person name="Liu B."/>
            <person name="Hao Y."/>
            <person name="Liao X.Y."/>
            <person name="Jiang Y.T."/>
            <person name="Sun W.H."/>
            <person name="Chen J."/>
            <person name="Chen Y.Q."/>
            <person name="Ai Y."/>
            <person name="Zhai J.W."/>
            <person name="Wu S.S."/>
            <person name="Zhou Z."/>
            <person name="Hsiao Y.Y."/>
            <person name="Wu W.L."/>
            <person name="Chen Y.Y."/>
            <person name="Lin Y.F."/>
            <person name="Hsu J.L."/>
            <person name="Li C.Y."/>
            <person name="Wang Z.W."/>
            <person name="Zhao X."/>
            <person name="Zhong W.Y."/>
            <person name="Ma X.K."/>
            <person name="Ma L."/>
            <person name="Huang J."/>
            <person name="Chen G.Z."/>
            <person name="Huang M.Z."/>
            <person name="Huang L."/>
            <person name="Peng D.H."/>
            <person name="Luo Y.B."/>
            <person name="Zou S.Q."/>
            <person name="Chen S.P."/>
            <person name="Lan S."/>
            <person name="Tsai W.C."/>
            <person name="Van de Peer Y."/>
            <person name="Liu Z.J."/>
        </authorList>
    </citation>
    <scope>NUCLEOTIDE SEQUENCE [LARGE SCALE GENOMIC DNA]</scope>
    <source>
        <strain evidence="3">Lor288</strain>
    </source>
</reference>
<keyword evidence="1" id="KW-0175">Coiled coil</keyword>
<dbReference type="Proteomes" id="UP001412067">
    <property type="component" value="Unassembled WGS sequence"/>
</dbReference>
<keyword evidence="4" id="KW-1185">Reference proteome</keyword>
<organism evidence="3 4">
    <name type="scientific">Platanthera guangdongensis</name>
    <dbReference type="NCBI Taxonomy" id="2320717"/>
    <lineage>
        <taxon>Eukaryota</taxon>
        <taxon>Viridiplantae</taxon>
        <taxon>Streptophyta</taxon>
        <taxon>Embryophyta</taxon>
        <taxon>Tracheophyta</taxon>
        <taxon>Spermatophyta</taxon>
        <taxon>Magnoliopsida</taxon>
        <taxon>Liliopsida</taxon>
        <taxon>Asparagales</taxon>
        <taxon>Orchidaceae</taxon>
        <taxon>Orchidoideae</taxon>
        <taxon>Orchideae</taxon>
        <taxon>Orchidinae</taxon>
        <taxon>Platanthera</taxon>
    </lineage>
</organism>
<feature type="compositionally biased region" description="Low complexity" evidence="2">
    <location>
        <begin position="35"/>
        <end position="44"/>
    </location>
</feature>
<evidence type="ECO:0000256" key="2">
    <source>
        <dbReference type="SAM" id="MobiDB-lite"/>
    </source>
</evidence>
<feature type="region of interest" description="Disordered" evidence="2">
    <location>
        <begin position="1"/>
        <end position="44"/>
    </location>
</feature>
<dbReference type="PANTHER" id="PTHR35480:SF1">
    <property type="entry name" value="MATERNAL EFFECT EMBRYO ARREST 22"/>
    <property type="match status" value="1"/>
</dbReference>
<feature type="compositionally biased region" description="Basic and acidic residues" evidence="2">
    <location>
        <begin position="1"/>
        <end position="20"/>
    </location>
</feature>